<keyword evidence="4 7" id="KW-1133">Transmembrane helix</keyword>
<feature type="transmembrane region" description="Helical" evidence="7">
    <location>
        <begin position="151"/>
        <end position="175"/>
    </location>
</feature>
<comment type="similarity">
    <text evidence="2">Belongs to the major facilitator superfamily. Proton-dependent oligopeptide transporter (POT/PTR) (TC 2.A.17) family.</text>
</comment>
<proteinExistence type="inferred from homology"/>
<sequence>MKSAIRISALLWADILVGYAMFVMQDYLTDVWGLSFTHAAAILNIWNGISFILQPLFLFFVVDAFLGNFGMLVISSTTYTLGIFFLFMSAPPILANSTGTCKQYEQECIGRTQKALFYTGMALIAVGVAGNNVSVSSFLEEQDKETHDYGAVIGCLRIPSMIMVALVGLIGAIALPYIKPWTIRFGIPAICTAIAWLSFLTGLCCYKYNILGPERNKILGPERNKILEPERNKIGKMCRMFSLEMLPMLITFIACGIVSSTGNTYFVEQAKNLDRNLGKWKVPTQMLLLAQTWLGRLLAFLAGLIFKGSTSRFIVAKLFAVLCCTAAALIEKMRLNKVRNHSLLDSPDEDIPMRVYWLLFQFVLLGGLDSLLEKSVDEFNEDESDGEEPERPWLKIFTKGVSGVGYLCSVLSVYVVGRISGKGGKPSWFQFTLNRSHLDRYYWVLAVLSGVSIVLFVVGRLCCRCRNR</sequence>
<reference evidence="8 9" key="1">
    <citation type="journal article" date="2021" name="Nat. Commun.">
        <title>Incipient diploidization of the medicinal plant Perilla within 10,000 years.</title>
        <authorList>
            <person name="Zhang Y."/>
            <person name="Shen Q."/>
            <person name="Leng L."/>
            <person name="Zhang D."/>
            <person name="Chen S."/>
            <person name="Shi Y."/>
            <person name="Ning Z."/>
            <person name="Chen S."/>
        </authorList>
    </citation>
    <scope>NUCLEOTIDE SEQUENCE [LARGE SCALE GENOMIC DNA]</scope>
    <source>
        <strain evidence="9">cv. PC099</strain>
    </source>
</reference>
<dbReference type="Gene3D" id="1.20.1250.20">
    <property type="entry name" value="MFS general substrate transporter like domains"/>
    <property type="match status" value="1"/>
</dbReference>
<dbReference type="SUPFAM" id="SSF103473">
    <property type="entry name" value="MFS general substrate transporter"/>
    <property type="match status" value="1"/>
</dbReference>
<dbReference type="Pfam" id="PF00854">
    <property type="entry name" value="PTR2"/>
    <property type="match status" value="1"/>
</dbReference>
<organism evidence="8 9">
    <name type="scientific">Perilla frutescens var. hirtella</name>
    <name type="common">Perilla citriodora</name>
    <name type="synonym">Perilla setoyensis</name>
    <dbReference type="NCBI Taxonomy" id="608512"/>
    <lineage>
        <taxon>Eukaryota</taxon>
        <taxon>Viridiplantae</taxon>
        <taxon>Streptophyta</taxon>
        <taxon>Embryophyta</taxon>
        <taxon>Tracheophyta</taxon>
        <taxon>Spermatophyta</taxon>
        <taxon>Magnoliopsida</taxon>
        <taxon>eudicotyledons</taxon>
        <taxon>Gunneridae</taxon>
        <taxon>Pentapetalae</taxon>
        <taxon>asterids</taxon>
        <taxon>lamiids</taxon>
        <taxon>Lamiales</taxon>
        <taxon>Lamiaceae</taxon>
        <taxon>Nepetoideae</taxon>
        <taxon>Elsholtzieae</taxon>
        <taxon>Perilla</taxon>
    </lineage>
</organism>
<comment type="similarity">
    <text evidence="6">Belongs to the major facilitator superfamily. Phosphate:H(+) symporter (TC 2.A.1.9) family.</text>
</comment>
<gene>
    <name evidence="8" type="ORF">C2S53_013411</name>
</gene>
<evidence type="ECO:0000256" key="4">
    <source>
        <dbReference type="ARBA" id="ARBA00022989"/>
    </source>
</evidence>
<feature type="transmembrane region" description="Helical" evidence="7">
    <location>
        <begin position="313"/>
        <end position="335"/>
    </location>
</feature>
<dbReference type="PANTHER" id="PTHR11654">
    <property type="entry name" value="OLIGOPEPTIDE TRANSPORTER-RELATED"/>
    <property type="match status" value="1"/>
</dbReference>
<protein>
    <submittedName>
        <fullName evidence="8">Uncharacterized protein</fullName>
    </submittedName>
</protein>
<feature type="transmembrane region" description="Helical" evidence="7">
    <location>
        <begin position="246"/>
        <end position="266"/>
    </location>
</feature>
<evidence type="ECO:0000256" key="1">
    <source>
        <dbReference type="ARBA" id="ARBA00004141"/>
    </source>
</evidence>
<feature type="transmembrane region" description="Helical" evidence="7">
    <location>
        <begin position="7"/>
        <end position="25"/>
    </location>
</feature>
<evidence type="ECO:0000256" key="2">
    <source>
        <dbReference type="ARBA" id="ARBA00005982"/>
    </source>
</evidence>
<keyword evidence="9" id="KW-1185">Reference proteome</keyword>
<comment type="subcellular location">
    <subcellularLocation>
        <location evidence="1">Membrane</location>
        <topology evidence="1">Multi-pass membrane protein</topology>
    </subcellularLocation>
</comment>
<dbReference type="GO" id="GO:0016020">
    <property type="term" value="C:membrane"/>
    <property type="evidence" value="ECO:0007669"/>
    <property type="project" value="UniProtKB-SubCell"/>
</dbReference>
<name>A0AAD4J7G3_PERFH</name>
<evidence type="ECO:0000256" key="6">
    <source>
        <dbReference type="ARBA" id="ARBA00044504"/>
    </source>
</evidence>
<accession>A0AAD4J7G3</accession>
<feature type="transmembrane region" description="Helical" evidence="7">
    <location>
        <begin position="115"/>
        <end position="139"/>
    </location>
</feature>
<keyword evidence="3 7" id="KW-0812">Transmembrane</keyword>
<evidence type="ECO:0000313" key="9">
    <source>
        <dbReference type="Proteomes" id="UP001190926"/>
    </source>
</evidence>
<keyword evidence="5 7" id="KW-0472">Membrane</keyword>
<dbReference type="Proteomes" id="UP001190926">
    <property type="component" value="Unassembled WGS sequence"/>
</dbReference>
<dbReference type="EMBL" id="SDAM02000133">
    <property type="protein sequence ID" value="KAH6827943.1"/>
    <property type="molecule type" value="Genomic_DNA"/>
</dbReference>
<dbReference type="AlphaFoldDB" id="A0AAD4J7G3"/>
<feature type="transmembrane region" description="Helical" evidence="7">
    <location>
        <begin position="45"/>
        <end position="66"/>
    </location>
</feature>
<evidence type="ECO:0000256" key="3">
    <source>
        <dbReference type="ARBA" id="ARBA00022692"/>
    </source>
</evidence>
<dbReference type="GO" id="GO:0022857">
    <property type="term" value="F:transmembrane transporter activity"/>
    <property type="evidence" value="ECO:0007669"/>
    <property type="project" value="InterPro"/>
</dbReference>
<evidence type="ECO:0000256" key="5">
    <source>
        <dbReference type="ARBA" id="ARBA00023136"/>
    </source>
</evidence>
<evidence type="ECO:0000313" key="8">
    <source>
        <dbReference type="EMBL" id="KAH6827943.1"/>
    </source>
</evidence>
<dbReference type="InterPro" id="IPR000109">
    <property type="entry name" value="POT_fam"/>
</dbReference>
<dbReference type="InterPro" id="IPR036259">
    <property type="entry name" value="MFS_trans_sf"/>
</dbReference>
<feature type="transmembrane region" description="Helical" evidence="7">
    <location>
        <begin position="181"/>
        <end position="206"/>
    </location>
</feature>
<feature type="transmembrane region" description="Helical" evidence="7">
    <location>
        <begin position="441"/>
        <end position="463"/>
    </location>
</feature>
<comment type="caution">
    <text evidence="8">The sequence shown here is derived from an EMBL/GenBank/DDBJ whole genome shotgun (WGS) entry which is preliminary data.</text>
</comment>
<feature type="transmembrane region" description="Helical" evidence="7">
    <location>
        <begin position="286"/>
        <end position="306"/>
    </location>
</feature>
<evidence type="ECO:0000256" key="7">
    <source>
        <dbReference type="SAM" id="Phobius"/>
    </source>
</evidence>